<evidence type="ECO:0000313" key="2">
    <source>
        <dbReference type="EMBL" id="GAG86260.1"/>
    </source>
</evidence>
<gene>
    <name evidence="2" type="ORF">S01H4_30211</name>
</gene>
<protein>
    <submittedName>
        <fullName evidence="2">Uncharacterized protein</fullName>
    </submittedName>
</protein>
<keyword evidence="1" id="KW-0812">Transmembrane</keyword>
<evidence type="ECO:0000256" key="1">
    <source>
        <dbReference type="SAM" id="Phobius"/>
    </source>
</evidence>
<accession>X1AU59</accession>
<feature type="non-terminal residue" evidence="2">
    <location>
        <position position="1"/>
    </location>
</feature>
<sequence>IVYNISRISNIIINGKMYVIILVIINVCIFFYKFNPSMSQYP</sequence>
<organism evidence="2">
    <name type="scientific">marine sediment metagenome</name>
    <dbReference type="NCBI Taxonomy" id="412755"/>
    <lineage>
        <taxon>unclassified sequences</taxon>
        <taxon>metagenomes</taxon>
        <taxon>ecological metagenomes</taxon>
    </lineage>
</organism>
<keyword evidence="1" id="KW-0472">Membrane</keyword>
<reference evidence="2" key="1">
    <citation type="journal article" date="2014" name="Front. Microbiol.">
        <title>High frequency of phylogenetically diverse reductive dehalogenase-homologous genes in deep subseafloor sedimentary metagenomes.</title>
        <authorList>
            <person name="Kawai M."/>
            <person name="Futagami T."/>
            <person name="Toyoda A."/>
            <person name="Takaki Y."/>
            <person name="Nishi S."/>
            <person name="Hori S."/>
            <person name="Arai W."/>
            <person name="Tsubouchi T."/>
            <person name="Morono Y."/>
            <person name="Uchiyama I."/>
            <person name="Ito T."/>
            <person name="Fujiyama A."/>
            <person name="Inagaki F."/>
            <person name="Takami H."/>
        </authorList>
    </citation>
    <scope>NUCLEOTIDE SEQUENCE</scope>
    <source>
        <strain evidence="2">Expedition CK06-06</strain>
    </source>
</reference>
<name>X1AU59_9ZZZZ</name>
<dbReference type="AlphaFoldDB" id="X1AU59"/>
<comment type="caution">
    <text evidence="2">The sequence shown here is derived from an EMBL/GenBank/DDBJ whole genome shotgun (WGS) entry which is preliminary data.</text>
</comment>
<keyword evidence="1" id="KW-1133">Transmembrane helix</keyword>
<proteinExistence type="predicted"/>
<feature type="transmembrane region" description="Helical" evidence="1">
    <location>
        <begin position="12"/>
        <end position="32"/>
    </location>
</feature>
<dbReference type="EMBL" id="BART01015573">
    <property type="protein sequence ID" value="GAG86260.1"/>
    <property type="molecule type" value="Genomic_DNA"/>
</dbReference>